<dbReference type="InterPro" id="IPR036390">
    <property type="entry name" value="WH_DNA-bd_sf"/>
</dbReference>
<dbReference type="Proteomes" id="UP000199515">
    <property type="component" value="Unassembled WGS sequence"/>
</dbReference>
<dbReference type="PANTHER" id="PTHR42756:SF1">
    <property type="entry name" value="TRANSCRIPTIONAL REPRESSOR OF EMRAB OPERON"/>
    <property type="match status" value="1"/>
</dbReference>
<dbReference type="Gene3D" id="1.10.10.10">
    <property type="entry name" value="Winged helix-like DNA-binding domain superfamily/Winged helix DNA-binding domain"/>
    <property type="match status" value="1"/>
</dbReference>
<keyword evidence="1" id="KW-0805">Transcription regulation</keyword>
<dbReference type="SUPFAM" id="SSF46785">
    <property type="entry name" value="Winged helix' DNA-binding domain"/>
    <property type="match status" value="1"/>
</dbReference>
<dbReference type="InterPro" id="IPR036388">
    <property type="entry name" value="WH-like_DNA-bd_sf"/>
</dbReference>
<proteinExistence type="predicted"/>
<dbReference type="PANTHER" id="PTHR42756">
    <property type="entry name" value="TRANSCRIPTIONAL REGULATOR, MARR"/>
    <property type="match status" value="1"/>
</dbReference>
<feature type="domain" description="HTH marR-type" evidence="4">
    <location>
        <begin position="1"/>
        <end position="133"/>
    </location>
</feature>
<dbReference type="AlphaFoldDB" id="A0A1H3DY36"/>
<evidence type="ECO:0000259" key="4">
    <source>
        <dbReference type="PROSITE" id="PS50995"/>
    </source>
</evidence>
<dbReference type="SMART" id="SM00347">
    <property type="entry name" value="HTH_MARR"/>
    <property type="match status" value="1"/>
</dbReference>
<keyword evidence="6" id="KW-1185">Reference proteome</keyword>
<accession>A0A1H3DY36</accession>
<evidence type="ECO:0000313" key="6">
    <source>
        <dbReference type="Proteomes" id="UP000199515"/>
    </source>
</evidence>
<protein>
    <submittedName>
        <fullName evidence="5">DNA-binding transcriptional regulator, MarR family</fullName>
    </submittedName>
</protein>
<name>A0A1H3DY36_9PSEU</name>
<evidence type="ECO:0000256" key="2">
    <source>
        <dbReference type="ARBA" id="ARBA00023125"/>
    </source>
</evidence>
<dbReference type="GO" id="GO:0003677">
    <property type="term" value="F:DNA binding"/>
    <property type="evidence" value="ECO:0007669"/>
    <property type="project" value="UniProtKB-KW"/>
</dbReference>
<dbReference type="STRING" id="589385.SAMN05421504_103549"/>
<sequence>MAVIGRLKRLWQLVDAELRQTFKEHDLDSASFDVLATLRRGGAPLSPTELMKASMVTSGAVTQRLDKLEARGLVRRAERASDGRGVQVELTAEGLALIDRALPDHLATETRLLSALTEAEFGELVGTLRKLLESLGDVSG</sequence>
<dbReference type="PRINTS" id="PR00598">
    <property type="entry name" value="HTHMARR"/>
</dbReference>
<reference evidence="5 6" key="1">
    <citation type="submission" date="2016-10" db="EMBL/GenBank/DDBJ databases">
        <authorList>
            <person name="de Groot N.N."/>
        </authorList>
    </citation>
    <scope>NUCLEOTIDE SEQUENCE [LARGE SCALE GENOMIC DNA]</scope>
    <source>
        <strain evidence="5 6">CPCC 202699</strain>
    </source>
</reference>
<evidence type="ECO:0000256" key="1">
    <source>
        <dbReference type="ARBA" id="ARBA00023015"/>
    </source>
</evidence>
<dbReference type="Pfam" id="PF12802">
    <property type="entry name" value="MarR_2"/>
    <property type="match status" value="1"/>
</dbReference>
<dbReference type="PROSITE" id="PS50995">
    <property type="entry name" value="HTH_MARR_2"/>
    <property type="match status" value="1"/>
</dbReference>
<gene>
    <name evidence="5" type="ORF">SAMN05421504_103549</name>
</gene>
<evidence type="ECO:0000313" key="5">
    <source>
        <dbReference type="EMBL" id="SDX70569.1"/>
    </source>
</evidence>
<keyword evidence="3" id="KW-0804">Transcription</keyword>
<organism evidence="5 6">
    <name type="scientific">Amycolatopsis xylanica</name>
    <dbReference type="NCBI Taxonomy" id="589385"/>
    <lineage>
        <taxon>Bacteria</taxon>
        <taxon>Bacillati</taxon>
        <taxon>Actinomycetota</taxon>
        <taxon>Actinomycetes</taxon>
        <taxon>Pseudonocardiales</taxon>
        <taxon>Pseudonocardiaceae</taxon>
        <taxon>Amycolatopsis</taxon>
    </lineage>
</organism>
<dbReference type="EMBL" id="FNON01000003">
    <property type="protein sequence ID" value="SDX70569.1"/>
    <property type="molecule type" value="Genomic_DNA"/>
</dbReference>
<keyword evidence="2 5" id="KW-0238">DNA-binding</keyword>
<dbReference type="GO" id="GO:0003700">
    <property type="term" value="F:DNA-binding transcription factor activity"/>
    <property type="evidence" value="ECO:0007669"/>
    <property type="project" value="InterPro"/>
</dbReference>
<dbReference type="InterPro" id="IPR000835">
    <property type="entry name" value="HTH_MarR-typ"/>
</dbReference>
<evidence type="ECO:0000256" key="3">
    <source>
        <dbReference type="ARBA" id="ARBA00023163"/>
    </source>
</evidence>